<sequence>MDAEEQAAGLESPLLPAPQEYESQTTKGKLTKDEIIKEVKKQLSLAGPLVISVMYVGHLGELALAGASMATSFATVTGLSLIIGMSFALDTFCGQSYGAKQYHMLGIHLQRAMLVLLLVCIPLSIIWFNAGHILEFLGQDPEIAAAAGSYARFLIPCLFAYAVNQCHSKFLQSQNNVVPMIVSTGIATLLHLIVCGVLVYKTSLGYTGAAVANSISYWISALTLVIYVRVSPSCKHTWTGFSKDAFHGILNFVKLSVPSALRNLVIRNDGPLSGFLPNPKLETSVLSISLNTCSMVFMIPMAFSGAASTRVSNQLGAGKPRLAVLAVRVALCIVILEGILIGTVVILGRKVWGYCYSKEIKVVNYVGEMLILVAISHFFDGLQSVLSGVIRGSGQQKIGAYVNLGAYYLMGIPTAVVLAFVLHLGGKGLWTGITVALFSQTLFLAIIITRTDWEKEVSLESAKKQAAGLESPLLPALQEHESQATKGRLSKDEIIKEVKKQLSLAGPLVISVMYVGHLGELALAGASMATSFASVTGLSLIIGMSSALDTFCGQSYGAKQYHMLGIHLQRAMLVLLLVCIPLSIIWFNAGHILEFLGQDPEIAAAAGSYARFLIPCLFAYAINQCHSKFLQSQNNVIPMIVSTGTATMLHLIVCWVLVYKTSLGYRGAAVANSISYWINALALVIYVRVSPYCKHTWTGFSKDAFHGILNFLKLSVPSAVMISLEIWSFEMMVLLSGFLPNPKLETSVLSISTRVSNQLGAGQPRLAVLAVRVALSIVILEGILIGTVLILGRKVWGYCYSSEMEVVNYVGEMLILVAVSHFFDGLQSVLSGVIRGSGQQKIGAYVNLGAYYLMGIPTAVLLAFVLHLGGKGLWTGIIVALVVQALFLAIIITCTDWEKEVKKASDRVYNTMTVADAL</sequence>
<feature type="transmembrane region" description="Helical" evidence="6">
    <location>
        <begin position="325"/>
        <end position="349"/>
    </location>
</feature>
<evidence type="ECO:0000256" key="2">
    <source>
        <dbReference type="ARBA" id="ARBA00010199"/>
    </source>
</evidence>
<organism evidence="8">
    <name type="scientific">Prunus dulcis</name>
    <name type="common">Almond</name>
    <name type="synonym">Amygdalus dulcis</name>
    <dbReference type="NCBI Taxonomy" id="3755"/>
    <lineage>
        <taxon>Eukaryota</taxon>
        <taxon>Viridiplantae</taxon>
        <taxon>Streptophyta</taxon>
        <taxon>Embryophyta</taxon>
        <taxon>Tracheophyta</taxon>
        <taxon>Spermatophyta</taxon>
        <taxon>Magnoliopsida</taxon>
        <taxon>eudicotyledons</taxon>
        <taxon>Gunneridae</taxon>
        <taxon>Pentapetalae</taxon>
        <taxon>rosids</taxon>
        <taxon>fabids</taxon>
        <taxon>Rosales</taxon>
        <taxon>Rosaceae</taxon>
        <taxon>Amygdaloideae</taxon>
        <taxon>Amygdaleae</taxon>
        <taxon>Prunus</taxon>
    </lineage>
</organism>
<feature type="transmembrane region" description="Helical" evidence="6">
    <location>
        <begin position="206"/>
        <end position="228"/>
    </location>
</feature>
<feature type="transmembrane region" description="Helical" evidence="6">
    <location>
        <begin position="571"/>
        <end position="590"/>
    </location>
</feature>
<evidence type="ECO:0000256" key="1">
    <source>
        <dbReference type="ARBA" id="ARBA00004141"/>
    </source>
</evidence>
<dbReference type="AlphaFoldDB" id="A0A5H2XL45"/>
<feature type="transmembrane region" description="Helical" evidence="6">
    <location>
        <begin position="635"/>
        <end position="658"/>
    </location>
</feature>
<feature type="transmembrane region" description="Helical" evidence="6">
    <location>
        <begin position="602"/>
        <end position="623"/>
    </location>
</feature>
<feature type="transmembrane region" description="Helical" evidence="6">
    <location>
        <begin position="664"/>
        <end position="687"/>
    </location>
</feature>
<feature type="transmembrane region" description="Helical" evidence="6">
    <location>
        <begin position="766"/>
        <end position="791"/>
    </location>
</feature>
<protein>
    <recommendedName>
        <fullName evidence="6">Protein DETOXIFICATION</fullName>
    </recommendedName>
    <alternativeName>
        <fullName evidence="6">Multidrug and toxic compound extrusion protein</fullName>
    </alternativeName>
</protein>
<dbReference type="EMBL" id="AP020572">
    <property type="protein sequence ID" value="BBN67954.1"/>
    <property type="molecule type" value="Genomic_DNA"/>
</dbReference>
<comment type="subcellular location">
    <subcellularLocation>
        <location evidence="1">Membrane</location>
        <topology evidence="1">Multi-pass membrane protein</topology>
    </subcellularLocation>
</comment>
<feature type="transmembrane region" description="Helical" evidence="6">
    <location>
        <begin position="532"/>
        <end position="551"/>
    </location>
</feature>
<feature type="transmembrane region" description="Helical" evidence="6">
    <location>
        <begin position="73"/>
        <end position="92"/>
    </location>
</feature>
<dbReference type="GO" id="GO:1990961">
    <property type="term" value="P:xenobiotic detoxification by transmembrane export across the plasma membrane"/>
    <property type="evidence" value="ECO:0007669"/>
    <property type="project" value="InterPro"/>
</dbReference>
<dbReference type="InterPro" id="IPR045069">
    <property type="entry name" value="MATE_euk"/>
</dbReference>
<comment type="similarity">
    <text evidence="2 6">Belongs to the multi antimicrobial extrusion (MATE) (TC 2.A.66.1) family.</text>
</comment>
<feature type="transmembrane region" description="Helical" evidence="6">
    <location>
        <begin position="401"/>
        <end position="422"/>
    </location>
</feature>
<feature type="region of interest" description="Disordered" evidence="7">
    <location>
        <begin position="1"/>
        <end position="26"/>
    </location>
</feature>
<dbReference type="GO" id="GO:0015297">
    <property type="term" value="F:antiporter activity"/>
    <property type="evidence" value="ECO:0007669"/>
    <property type="project" value="InterPro"/>
</dbReference>
<gene>
    <name evidence="8" type="ORF">Prudu_235S000400</name>
</gene>
<dbReference type="CDD" id="cd13132">
    <property type="entry name" value="MATE_eukaryotic"/>
    <property type="match status" value="2"/>
</dbReference>
<feature type="transmembrane region" description="Helical" evidence="6">
    <location>
        <begin position="112"/>
        <end position="131"/>
    </location>
</feature>
<feature type="transmembrane region" description="Helical" evidence="6">
    <location>
        <begin position="285"/>
        <end position="304"/>
    </location>
</feature>
<dbReference type="PANTHER" id="PTHR11206">
    <property type="entry name" value="MULTIDRUG RESISTANCE PROTEIN"/>
    <property type="match status" value="1"/>
</dbReference>
<dbReference type="GO" id="GO:0016020">
    <property type="term" value="C:membrane"/>
    <property type="evidence" value="ECO:0007669"/>
    <property type="project" value="UniProtKB-SubCell"/>
</dbReference>
<evidence type="ECO:0000256" key="6">
    <source>
        <dbReference type="RuleBase" id="RU004914"/>
    </source>
</evidence>
<accession>A0A5H2XL45</accession>
<feature type="transmembrane region" description="Helical" evidence="6">
    <location>
        <begin position="872"/>
        <end position="894"/>
    </location>
</feature>
<evidence type="ECO:0000313" key="8">
    <source>
        <dbReference type="EMBL" id="BBN67954.1"/>
    </source>
</evidence>
<name>A0A5H2XL45_PRUDU</name>
<keyword evidence="3 6" id="KW-0812">Transmembrane</keyword>
<proteinExistence type="inferred from homology"/>
<evidence type="ECO:0000256" key="5">
    <source>
        <dbReference type="ARBA" id="ARBA00023136"/>
    </source>
</evidence>
<evidence type="ECO:0000256" key="7">
    <source>
        <dbReference type="SAM" id="MobiDB-lite"/>
    </source>
</evidence>
<feature type="transmembrane region" description="Helical" evidence="6">
    <location>
        <begin position="143"/>
        <end position="164"/>
    </location>
</feature>
<evidence type="ECO:0000256" key="3">
    <source>
        <dbReference type="ARBA" id="ARBA00022692"/>
    </source>
</evidence>
<dbReference type="InterPro" id="IPR002528">
    <property type="entry name" value="MATE_fam"/>
</dbReference>
<keyword evidence="5 6" id="KW-0472">Membrane</keyword>
<dbReference type="GO" id="GO:0042910">
    <property type="term" value="F:xenobiotic transmembrane transporter activity"/>
    <property type="evidence" value="ECO:0007669"/>
    <property type="project" value="InterPro"/>
</dbReference>
<evidence type="ECO:0000256" key="4">
    <source>
        <dbReference type="ARBA" id="ARBA00022989"/>
    </source>
</evidence>
<dbReference type="Pfam" id="PF01554">
    <property type="entry name" value="MatE"/>
    <property type="match status" value="4"/>
</dbReference>
<feature type="transmembrane region" description="Helical" evidence="6">
    <location>
        <begin position="176"/>
        <end position="200"/>
    </location>
</feature>
<dbReference type="NCBIfam" id="TIGR00797">
    <property type="entry name" value="matE"/>
    <property type="match status" value="2"/>
</dbReference>
<feature type="transmembrane region" description="Helical" evidence="6">
    <location>
        <begin position="844"/>
        <end position="866"/>
    </location>
</feature>
<keyword evidence="4 6" id="KW-1133">Transmembrane helix</keyword>
<feature type="transmembrane region" description="Helical" evidence="6">
    <location>
        <begin position="428"/>
        <end position="448"/>
    </location>
</feature>
<reference evidence="8" key="1">
    <citation type="journal article" date="2019" name="Science">
        <title>Mutation of a bHLH transcription factor allowed almond domestication.</title>
        <authorList>
            <person name="Sanchez-Perez R."/>
            <person name="Pavan S."/>
            <person name="Mazzeo R."/>
            <person name="Moldovan C."/>
            <person name="Aiese Cigliano R."/>
            <person name="Del Cueto J."/>
            <person name="Ricciardi F."/>
            <person name="Lotti C."/>
            <person name="Ricciardi L."/>
            <person name="Dicenta F."/>
            <person name="Lopez-Marques R.L."/>
            <person name="Lindberg Moller B."/>
        </authorList>
    </citation>
    <scope>NUCLEOTIDE SEQUENCE</scope>
</reference>